<evidence type="ECO:0000256" key="1">
    <source>
        <dbReference type="SAM" id="SignalP"/>
    </source>
</evidence>
<name>A0ABY4WLU0_9BACL</name>
<organism evidence="2 3">
    <name type="scientific">Brevibacillus ruminantium</name>
    <dbReference type="NCBI Taxonomy" id="2950604"/>
    <lineage>
        <taxon>Bacteria</taxon>
        <taxon>Bacillati</taxon>
        <taxon>Bacillota</taxon>
        <taxon>Bacilli</taxon>
        <taxon>Bacillales</taxon>
        <taxon>Paenibacillaceae</taxon>
        <taxon>Brevibacillus</taxon>
    </lineage>
</organism>
<evidence type="ECO:0000313" key="3">
    <source>
        <dbReference type="Proteomes" id="UP001056500"/>
    </source>
</evidence>
<dbReference type="Proteomes" id="UP001056500">
    <property type="component" value="Chromosome"/>
</dbReference>
<gene>
    <name evidence="2" type="ORF">NDK47_07370</name>
</gene>
<dbReference type="RefSeq" id="WP_251874206.1">
    <property type="nucleotide sequence ID" value="NZ_CP098755.1"/>
</dbReference>
<proteinExistence type="predicted"/>
<feature type="signal peptide" evidence="1">
    <location>
        <begin position="1"/>
        <end position="23"/>
    </location>
</feature>
<reference evidence="2" key="1">
    <citation type="submission" date="2022-06" db="EMBL/GenBank/DDBJ databases">
        <title>Genome sequencing of Brevibacillus sp. BB3-R1.</title>
        <authorList>
            <person name="Heo J."/>
            <person name="Lee D."/>
            <person name="Won M."/>
            <person name="Han B.-H."/>
            <person name="Hong S.-B."/>
            <person name="Kwon S.-W."/>
        </authorList>
    </citation>
    <scope>NUCLEOTIDE SEQUENCE</scope>
    <source>
        <strain evidence="2">BB3-R1</strain>
    </source>
</reference>
<keyword evidence="1" id="KW-0732">Signal</keyword>
<dbReference type="EMBL" id="CP098755">
    <property type="protein sequence ID" value="USG67103.1"/>
    <property type="molecule type" value="Genomic_DNA"/>
</dbReference>
<evidence type="ECO:0000313" key="2">
    <source>
        <dbReference type="EMBL" id="USG67103.1"/>
    </source>
</evidence>
<feature type="chain" id="PRO_5045306797" evidence="1">
    <location>
        <begin position="24"/>
        <end position="149"/>
    </location>
</feature>
<keyword evidence="3" id="KW-1185">Reference proteome</keyword>
<sequence>MRKRKISLAAVVLSLGMTGIVSTEEVKPLSDPDNIYKDDRVEETINPVYFWPKFPSSFALSSSNDVEENENVHVHVCIDYDNPDFFFDQILIDYVGEKEFDKWFYSLDISERTVTKLKSDFNISDEEVEKIFEIAEEKAKEKAKRRKKS</sequence>
<protein>
    <submittedName>
        <fullName evidence="2">Uncharacterized protein</fullName>
    </submittedName>
</protein>
<accession>A0ABY4WLU0</accession>